<name>A0ABU6SP44_9FABA</name>
<gene>
    <name evidence="2" type="ORF">PIB30_068210</name>
</gene>
<protein>
    <submittedName>
        <fullName evidence="2">Uncharacterized protein</fullName>
    </submittedName>
</protein>
<reference evidence="2 3" key="1">
    <citation type="journal article" date="2023" name="Plants (Basel)">
        <title>Bridging the Gap: Combining Genomics and Transcriptomics Approaches to Understand Stylosanthes scabra, an Orphan Legume from the Brazilian Caatinga.</title>
        <authorList>
            <person name="Ferreira-Neto J.R.C."/>
            <person name="da Silva M.D."/>
            <person name="Binneck E."/>
            <person name="de Melo N.F."/>
            <person name="da Silva R.H."/>
            <person name="de Melo A.L.T.M."/>
            <person name="Pandolfi V."/>
            <person name="Bustamante F.O."/>
            <person name="Brasileiro-Vidal A.C."/>
            <person name="Benko-Iseppon A.M."/>
        </authorList>
    </citation>
    <scope>NUCLEOTIDE SEQUENCE [LARGE SCALE GENOMIC DNA]</scope>
    <source>
        <tissue evidence="2">Leaves</tissue>
    </source>
</reference>
<feature type="region of interest" description="Disordered" evidence="1">
    <location>
        <begin position="119"/>
        <end position="138"/>
    </location>
</feature>
<proteinExistence type="predicted"/>
<dbReference type="EMBL" id="JASCZI010061142">
    <property type="protein sequence ID" value="MED6137780.1"/>
    <property type="molecule type" value="Genomic_DNA"/>
</dbReference>
<evidence type="ECO:0000256" key="1">
    <source>
        <dbReference type="SAM" id="MobiDB-lite"/>
    </source>
</evidence>
<keyword evidence="3" id="KW-1185">Reference proteome</keyword>
<dbReference type="PANTHER" id="PTHR35735">
    <property type="entry name" value="PROTEIN NIM1-INTERACTING 2"/>
    <property type="match status" value="1"/>
</dbReference>
<comment type="caution">
    <text evidence="2">The sequence shown here is derived from an EMBL/GenBank/DDBJ whole genome shotgun (WGS) entry which is preliminary data.</text>
</comment>
<dbReference type="Proteomes" id="UP001341840">
    <property type="component" value="Unassembled WGS sequence"/>
</dbReference>
<sequence>MSSTIFNKSIYIPRPSCYLWISTLSLSLCDIVMEVQNTARKKLTAEEAEEDPTTIKKLRKGEQKGEEPGAAPTEEEVEEFFAILRRMKVALDYFDQKGKGGREWREVLERAQDALDDVDSREDDAAAVNKSTGGGREDGKRLRNGWCLTCSCGFMDTSGFTDHVQSLFYGG</sequence>
<organism evidence="2 3">
    <name type="scientific">Stylosanthes scabra</name>
    <dbReference type="NCBI Taxonomy" id="79078"/>
    <lineage>
        <taxon>Eukaryota</taxon>
        <taxon>Viridiplantae</taxon>
        <taxon>Streptophyta</taxon>
        <taxon>Embryophyta</taxon>
        <taxon>Tracheophyta</taxon>
        <taxon>Spermatophyta</taxon>
        <taxon>Magnoliopsida</taxon>
        <taxon>eudicotyledons</taxon>
        <taxon>Gunneridae</taxon>
        <taxon>Pentapetalae</taxon>
        <taxon>rosids</taxon>
        <taxon>fabids</taxon>
        <taxon>Fabales</taxon>
        <taxon>Fabaceae</taxon>
        <taxon>Papilionoideae</taxon>
        <taxon>50 kb inversion clade</taxon>
        <taxon>dalbergioids sensu lato</taxon>
        <taxon>Dalbergieae</taxon>
        <taxon>Pterocarpus clade</taxon>
        <taxon>Stylosanthes</taxon>
    </lineage>
</organism>
<feature type="region of interest" description="Disordered" evidence="1">
    <location>
        <begin position="43"/>
        <end position="74"/>
    </location>
</feature>
<dbReference type="InterPro" id="IPR034577">
    <property type="entry name" value="NIMIN-2"/>
</dbReference>
<evidence type="ECO:0000313" key="3">
    <source>
        <dbReference type="Proteomes" id="UP001341840"/>
    </source>
</evidence>
<evidence type="ECO:0000313" key="2">
    <source>
        <dbReference type="EMBL" id="MED6137780.1"/>
    </source>
</evidence>
<accession>A0ABU6SP44</accession>
<dbReference type="PANTHER" id="PTHR35735:SF5">
    <property type="entry name" value="PROTEIN NIM1-INTERACTING 2"/>
    <property type="match status" value="1"/>
</dbReference>